<reference evidence="3 4" key="1">
    <citation type="journal article" date="2016" name="Genome Biol. Evol.">
        <title>Divergent and convergent evolution of fungal pathogenicity.</title>
        <authorList>
            <person name="Shang Y."/>
            <person name="Xiao G."/>
            <person name="Zheng P."/>
            <person name="Cen K."/>
            <person name="Zhan S."/>
            <person name="Wang C."/>
        </authorList>
    </citation>
    <scope>NUCLEOTIDE SEQUENCE [LARGE SCALE GENOMIC DNA]</scope>
    <source>
        <strain evidence="3 4">ARSEF 2679</strain>
    </source>
</reference>
<keyword evidence="1" id="KW-1133">Transmembrane helix</keyword>
<dbReference type="InterPro" id="IPR049326">
    <property type="entry name" value="Rhodopsin_dom_fungi"/>
</dbReference>
<keyword evidence="4" id="KW-1185">Reference proteome</keyword>
<accession>A0A162ICZ5</accession>
<keyword evidence="1" id="KW-0472">Membrane</keyword>
<sequence>MAQAQSTWLASAAGIFFGWAFLSYIVRVWARLRVKAWGMDDYAISGSLLVALIHLVCVGHALGHGYGQPLDQLSAYDAMQGLYLAQLSYVASIGLCRLAAALFLAHISHHSGPFKKSAQMAGFVAAAWTVASALAIGIRGDDVAQPWTLLDGSSEMFTRWLVIETTGIMIDLALWAIAARLVCRIQLKLSKRIMLVCAFGAGCILVTPFLIARLVLLHPRVSTGSARGVTMADLITEACVHLSVFASSATSLKPLLTSYCHTRLLTVAAAPGKDWTTASTSEGGLLLPSKDRTVAADGRDSPCWYHRPEPVRPAVLAGHRGGGITWQRPAPYCAQSNNSSISSTRSAPRSSGGFVADYHRLQQGGGWRRDSLTETLRIGWAGGGRRERQPSTASDDSGPIIIQNMSEVRLHDVEDGMSVRYGEDAASLHYMAEGEGGMF</sequence>
<dbReference type="PANTHER" id="PTHR39614:SF2">
    <property type="entry name" value="INTEGRAL MEMBRANE PROTEIN"/>
    <property type="match status" value="1"/>
</dbReference>
<dbReference type="EMBL" id="AZHB01000025">
    <property type="protein sequence ID" value="OAA55405.1"/>
    <property type="molecule type" value="Genomic_DNA"/>
</dbReference>
<proteinExistence type="predicted"/>
<feature type="transmembrane region" description="Helical" evidence="1">
    <location>
        <begin position="120"/>
        <end position="140"/>
    </location>
</feature>
<feature type="transmembrane region" description="Helical" evidence="1">
    <location>
        <begin position="6"/>
        <end position="30"/>
    </location>
</feature>
<feature type="transmembrane region" description="Helical" evidence="1">
    <location>
        <begin position="83"/>
        <end position="108"/>
    </location>
</feature>
<name>A0A162ICZ5_CORFA</name>
<gene>
    <name evidence="3" type="ORF">ISF_07916</name>
</gene>
<feature type="transmembrane region" description="Helical" evidence="1">
    <location>
        <begin position="193"/>
        <end position="216"/>
    </location>
</feature>
<dbReference type="GeneID" id="30024208"/>
<evidence type="ECO:0000313" key="3">
    <source>
        <dbReference type="EMBL" id="OAA55405.1"/>
    </source>
</evidence>
<comment type="caution">
    <text evidence="3">The sequence shown here is derived from an EMBL/GenBank/DDBJ whole genome shotgun (WGS) entry which is preliminary data.</text>
</comment>
<dbReference type="OrthoDB" id="3918601at2759"/>
<dbReference type="AlphaFoldDB" id="A0A162ICZ5"/>
<feature type="transmembrane region" description="Helical" evidence="1">
    <location>
        <begin position="42"/>
        <end position="63"/>
    </location>
</feature>
<keyword evidence="1" id="KW-0812">Transmembrane</keyword>
<protein>
    <recommendedName>
        <fullName evidence="2">Rhodopsin domain-containing protein</fullName>
    </recommendedName>
</protein>
<dbReference type="Proteomes" id="UP000076744">
    <property type="component" value="Unassembled WGS sequence"/>
</dbReference>
<dbReference type="PANTHER" id="PTHR39614">
    <property type="entry name" value="INTEGRAL MEMBRANE PROTEIN"/>
    <property type="match status" value="1"/>
</dbReference>
<organism evidence="3 4">
    <name type="scientific">Cordyceps fumosorosea (strain ARSEF 2679)</name>
    <name type="common">Isaria fumosorosea</name>
    <dbReference type="NCBI Taxonomy" id="1081104"/>
    <lineage>
        <taxon>Eukaryota</taxon>
        <taxon>Fungi</taxon>
        <taxon>Dikarya</taxon>
        <taxon>Ascomycota</taxon>
        <taxon>Pezizomycotina</taxon>
        <taxon>Sordariomycetes</taxon>
        <taxon>Hypocreomycetidae</taxon>
        <taxon>Hypocreales</taxon>
        <taxon>Cordycipitaceae</taxon>
        <taxon>Cordyceps</taxon>
    </lineage>
</organism>
<evidence type="ECO:0000259" key="2">
    <source>
        <dbReference type="Pfam" id="PF20684"/>
    </source>
</evidence>
<feature type="transmembrane region" description="Helical" evidence="1">
    <location>
        <begin position="160"/>
        <end position="181"/>
    </location>
</feature>
<feature type="domain" description="Rhodopsin" evidence="2">
    <location>
        <begin position="26"/>
        <end position="256"/>
    </location>
</feature>
<evidence type="ECO:0000313" key="4">
    <source>
        <dbReference type="Proteomes" id="UP000076744"/>
    </source>
</evidence>
<dbReference type="RefSeq" id="XP_018701258.1">
    <property type="nucleotide sequence ID" value="XM_018851519.1"/>
</dbReference>
<dbReference type="Pfam" id="PF20684">
    <property type="entry name" value="Fung_rhodopsin"/>
    <property type="match status" value="1"/>
</dbReference>
<evidence type="ECO:0000256" key="1">
    <source>
        <dbReference type="SAM" id="Phobius"/>
    </source>
</evidence>